<feature type="signal peptide" evidence="11">
    <location>
        <begin position="1"/>
        <end position="25"/>
    </location>
</feature>
<dbReference type="OrthoDB" id="5915222at2759"/>
<evidence type="ECO:0000313" key="13">
    <source>
        <dbReference type="EMBL" id="CAD2199348.1"/>
    </source>
</evidence>
<keyword evidence="4 11" id="KW-0732">Signal</keyword>
<keyword evidence="7" id="KW-0675">Receptor</keyword>
<name>A0A6V7XJB8_MELEN</name>
<dbReference type="InterPro" id="IPR013568">
    <property type="entry name" value="SEFIR_dom"/>
</dbReference>
<accession>A0A6V7XJB8</accession>
<gene>
    <name evidence="13" type="ORF">MENT_LOCUS52727</name>
</gene>
<evidence type="ECO:0000256" key="7">
    <source>
        <dbReference type="ARBA" id="ARBA00023170"/>
    </source>
</evidence>
<evidence type="ECO:0000256" key="10">
    <source>
        <dbReference type="SAM" id="Phobius"/>
    </source>
</evidence>
<evidence type="ECO:0000256" key="5">
    <source>
        <dbReference type="ARBA" id="ARBA00022989"/>
    </source>
</evidence>
<sequence length="860" mass="96896">MHQIKILTCLFVLLQLCSIMPFCSSQQLQQIKRHSFRETCVDEHDKDLISCIVSAVDCSINIEKLFPPSTNNNFPSEAHDLRIEPFTKATPHKGVKNAGNESNDHQQHHQLHVDISWQIPPNNSTKALKGFLLEIDGENGRKHACFLLNVSKTVWSSENIAASPRLHFSTDSLFNFGQSYQVELFSLPERSAGSGASVHNQFKTPHHPSGSETNVLNQQLISPNCTKVANQFASKWTAGFRHIYVHSAARILQVEFVGAPPQFCFEQYEVRLLDETGQELLYFGVVPVEEMQKSGSLIFGTYNFTNLEYDKNYIPSVIPVERAADGRCLCPVSGKPYDATAVCSCVAADWHSVRMTRPDVLKLCPGCPSQNDTLALLSPPVNYENSLRDQGSNSTLWILLLVFNCLFLLLIFLLIAAYLRCRIFGSAPYKNQFRRIRFIPTTNTQQQNHCLPQISKSSPPTSLAVCTNLALGTVSTSCNSSLAVPLISSESEESEEQKKGEWTNLTLLIIYSHDCKMHEQAVLALAEFLRDRFGINVKLDRWETTQIDSNLTDWLSASVISADKVLIINSEGAWERYLAKINSHSHWVLERNDKGLLDHLFLAHIDLALQHHSIVSTRFAYSKAEKTLPLLQGRLQYILPDNISPLISALFGQNLRQDERLSSSSLSEYSQFVKLNECVKEMGEFIKLKPNWFALSHSKIITIVDEREEKGEEKGRKEEEKKEEKIKIEEEIKIEENSEMSEEEEISSEKRKDTIGESSGSSTAKLDSGIFDWTGNEEEMASNKVMSGELQKQTNNCSPHKLSLPLPNIGVKTFPDSIKSYNQNSDDSGILTADSINSTDKFQQPKNNLIDEQKRIIYLS</sequence>
<keyword evidence="6 10" id="KW-0472">Membrane</keyword>
<dbReference type="Gene3D" id="3.40.50.11530">
    <property type="match status" value="1"/>
</dbReference>
<dbReference type="Pfam" id="PF08357">
    <property type="entry name" value="SEFIR"/>
    <property type="match status" value="1"/>
</dbReference>
<comment type="caution">
    <text evidence="13">The sequence shown here is derived from an EMBL/GenBank/DDBJ whole genome shotgun (WGS) entry which is preliminary data.</text>
</comment>
<feature type="compositionally biased region" description="Polar residues" evidence="9">
    <location>
        <begin position="756"/>
        <end position="765"/>
    </location>
</feature>
<dbReference type="InterPro" id="IPR057066">
    <property type="entry name" value="Ig_ILCR1"/>
</dbReference>
<dbReference type="PANTHER" id="PTHR15583">
    <property type="entry name" value="INTERLEUKIN-17 RECEPTOR"/>
    <property type="match status" value="1"/>
</dbReference>
<dbReference type="GO" id="GO:0030368">
    <property type="term" value="F:interleukin-17 receptor activity"/>
    <property type="evidence" value="ECO:0007669"/>
    <property type="project" value="InterPro"/>
</dbReference>
<evidence type="ECO:0000256" key="6">
    <source>
        <dbReference type="ARBA" id="ARBA00023136"/>
    </source>
</evidence>
<dbReference type="PANTHER" id="PTHR15583:SF20">
    <property type="entry name" value="INTERLEUKIN CYTOKINE RECEPTOR-RELATED PROTEIN 1"/>
    <property type="match status" value="1"/>
</dbReference>
<evidence type="ECO:0000259" key="12">
    <source>
        <dbReference type="PROSITE" id="PS51534"/>
    </source>
</evidence>
<protein>
    <recommendedName>
        <fullName evidence="12">SEFIR domain-containing protein</fullName>
    </recommendedName>
</protein>
<evidence type="ECO:0000256" key="3">
    <source>
        <dbReference type="ARBA" id="ARBA00022692"/>
    </source>
</evidence>
<dbReference type="Gene3D" id="2.60.40.2160">
    <property type="entry name" value="Interleukin-17 receptor A/B, fibronectin-III-like domain 1"/>
    <property type="match status" value="1"/>
</dbReference>
<evidence type="ECO:0000256" key="2">
    <source>
        <dbReference type="ARBA" id="ARBA00022475"/>
    </source>
</evidence>
<dbReference type="PROSITE" id="PS51534">
    <property type="entry name" value="SEFIR"/>
    <property type="match status" value="1"/>
</dbReference>
<dbReference type="InterPro" id="IPR038683">
    <property type="entry name" value="IL17RA/B_FnIII-like_1_sf"/>
</dbReference>
<evidence type="ECO:0000256" key="8">
    <source>
        <dbReference type="ARBA" id="ARBA00023180"/>
    </source>
</evidence>
<keyword evidence="5 10" id="KW-1133">Transmembrane helix</keyword>
<dbReference type="InterPro" id="IPR039465">
    <property type="entry name" value="IL-17_rcpt-like"/>
</dbReference>
<dbReference type="GO" id="GO:0005886">
    <property type="term" value="C:plasma membrane"/>
    <property type="evidence" value="ECO:0007669"/>
    <property type="project" value="UniProtKB-SubCell"/>
</dbReference>
<feature type="domain" description="SEFIR" evidence="12">
    <location>
        <begin position="504"/>
        <end position="648"/>
    </location>
</feature>
<dbReference type="Pfam" id="PF25519">
    <property type="entry name" value="ILCR1_N"/>
    <property type="match status" value="1"/>
</dbReference>
<evidence type="ECO:0000256" key="9">
    <source>
        <dbReference type="SAM" id="MobiDB-lite"/>
    </source>
</evidence>
<evidence type="ECO:0000256" key="1">
    <source>
        <dbReference type="ARBA" id="ARBA00004251"/>
    </source>
</evidence>
<reference evidence="13 14" key="1">
    <citation type="submission" date="2020-08" db="EMBL/GenBank/DDBJ databases">
        <authorList>
            <person name="Koutsovoulos G."/>
            <person name="Danchin GJ E."/>
        </authorList>
    </citation>
    <scope>NUCLEOTIDE SEQUENCE [LARGE SCALE GENOMIC DNA]</scope>
</reference>
<feature type="transmembrane region" description="Helical" evidence="10">
    <location>
        <begin position="396"/>
        <end position="419"/>
    </location>
</feature>
<proteinExistence type="predicted"/>
<dbReference type="Proteomes" id="UP000580250">
    <property type="component" value="Unassembled WGS sequence"/>
</dbReference>
<keyword evidence="2" id="KW-1003">Cell membrane</keyword>
<evidence type="ECO:0000256" key="4">
    <source>
        <dbReference type="ARBA" id="ARBA00022729"/>
    </source>
</evidence>
<evidence type="ECO:0000256" key="11">
    <source>
        <dbReference type="SAM" id="SignalP"/>
    </source>
</evidence>
<dbReference type="AlphaFoldDB" id="A0A6V7XJB8"/>
<keyword evidence="3 10" id="KW-0812">Transmembrane</keyword>
<dbReference type="Pfam" id="PF23608">
    <property type="entry name" value="Ig_ILCR1"/>
    <property type="match status" value="1"/>
</dbReference>
<evidence type="ECO:0000313" key="14">
    <source>
        <dbReference type="Proteomes" id="UP000580250"/>
    </source>
</evidence>
<organism evidence="13 14">
    <name type="scientific">Meloidogyne enterolobii</name>
    <name type="common">Root-knot nematode worm</name>
    <name type="synonym">Meloidogyne mayaguensis</name>
    <dbReference type="NCBI Taxonomy" id="390850"/>
    <lineage>
        <taxon>Eukaryota</taxon>
        <taxon>Metazoa</taxon>
        <taxon>Ecdysozoa</taxon>
        <taxon>Nematoda</taxon>
        <taxon>Chromadorea</taxon>
        <taxon>Rhabditida</taxon>
        <taxon>Tylenchina</taxon>
        <taxon>Tylenchomorpha</taxon>
        <taxon>Tylenchoidea</taxon>
        <taxon>Meloidogynidae</taxon>
        <taxon>Meloidogyninae</taxon>
        <taxon>Meloidogyne</taxon>
    </lineage>
</organism>
<dbReference type="EMBL" id="CAJEWN010001683">
    <property type="protein sequence ID" value="CAD2199348.1"/>
    <property type="molecule type" value="Genomic_DNA"/>
</dbReference>
<feature type="region of interest" description="Disordered" evidence="9">
    <location>
        <begin position="732"/>
        <end position="770"/>
    </location>
</feature>
<keyword evidence="8" id="KW-0325">Glycoprotein</keyword>
<feature type="chain" id="PRO_5027972697" description="SEFIR domain-containing protein" evidence="11">
    <location>
        <begin position="26"/>
        <end position="860"/>
    </location>
</feature>
<comment type="subcellular location">
    <subcellularLocation>
        <location evidence="1">Cell membrane</location>
        <topology evidence="1">Single-pass type I membrane protein</topology>
    </subcellularLocation>
</comment>
<feature type="compositionally biased region" description="Acidic residues" evidence="9">
    <location>
        <begin position="737"/>
        <end position="746"/>
    </location>
</feature>